<name>A0ABU2SIQ2_9ACTN</name>
<dbReference type="RefSeq" id="WP_311607004.1">
    <property type="nucleotide sequence ID" value="NZ_JAVRFI010000001.1"/>
</dbReference>
<protein>
    <submittedName>
        <fullName evidence="2">ABC transporter permease</fullName>
    </submittedName>
</protein>
<dbReference type="EMBL" id="JAVRFI010000001">
    <property type="protein sequence ID" value="MDT0447645.1"/>
    <property type="molecule type" value="Genomic_DNA"/>
</dbReference>
<keyword evidence="3" id="KW-1185">Reference proteome</keyword>
<keyword evidence="1" id="KW-0812">Transmembrane</keyword>
<accession>A0ABU2SIQ2</accession>
<dbReference type="Proteomes" id="UP001180531">
    <property type="component" value="Unassembled WGS sequence"/>
</dbReference>
<keyword evidence="1" id="KW-1133">Transmembrane helix</keyword>
<organism evidence="2 3">
    <name type="scientific">Streptomyces hesseae</name>
    <dbReference type="NCBI Taxonomy" id="3075519"/>
    <lineage>
        <taxon>Bacteria</taxon>
        <taxon>Bacillati</taxon>
        <taxon>Actinomycetota</taxon>
        <taxon>Actinomycetes</taxon>
        <taxon>Kitasatosporales</taxon>
        <taxon>Streptomycetaceae</taxon>
        <taxon>Streptomyces</taxon>
    </lineage>
</organism>
<gene>
    <name evidence="2" type="ORF">RM609_00790</name>
</gene>
<feature type="transmembrane region" description="Helical" evidence="1">
    <location>
        <begin position="30"/>
        <end position="50"/>
    </location>
</feature>
<proteinExistence type="predicted"/>
<feature type="transmembrane region" description="Helical" evidence="1">
    <location>
        <begin position="229"/>
        <end position="250"/>
    </location>
</feature>
<feature type="transmembrane region" description="Helical" evidence="1">
    <location>
        <begin position="150"/>
        <end position="169"/>
    </location>
</feature>
<keyword evidence="1" id="KW-0472">Membrane</keyword>
<evidence type="ECO:0000313" key="3">
    <source>
        <dbReference type="Proteomes" id="UP001180531"/>
    </source>
</evidence>
<feature type="transmembrane region" description="Helical" evidence="1">
    <location>
        <begin position="79"/>
        <end position="99"/>
    </location>
</feature>
<comment type="caution">
    <text evidence="2">The sequence shown here is derived from an EMBL/GenBank/DDBJ whole genome shotgun (WGS) entry which is preliminary data.</text>
</comment>
<sequence length="263" mass="28345">MRAGSGSTSTWTYFSTATRYALLEHSRNRLALVLVIFYLPLWISLGHVVITSAEARFLLRATNETITAPGNNISNISGALNAVTLIVGFMMFSVTFTAGRFDHRLAMAGYPRAHLIAAKLAALLIASVLTSAYATAVVCCYWHPRQPWLLGLALATGALTYGGFGVMLGATLRGELAGMLLIIMTSIIDTGLQSPIANPIADNDIVRYLPSYGAMQAAVTAGFRDSFPVFYLLLGPLWFLGAVVVAGIAFHRQTRDRRPALFG</sequence>
<evidence type="ECO:0000313" key="2">
    <source>
        <dbReference type="EMBL" id="MDT0447645.1"/>
    </source>
</evidence>
<evidence type="ECO:0000256" key="1">
    <source>
        <dbReference type="SAM" id="Phobius"/>
    </source>
</evidence>
<reference evidence="2" key="1">
    <citation type="submission" date="2024-05" db="EMBL/GenBank/DDBJ databases">
        <title>30 novel species of actinomycetes from the DSMZ collection.</title>
        <authorList>
            <person name="Nouioui I."/>
        </authorList>
    </citation>
    <scope>NUCLEOTIDE SEQUENCE</scope>
    <source>
        <strain evidence="2">DSM 40473</strain>
    </source>
</reference>
<feature type="transmembrane region" description="Helical" evidence="1">
    <location>
        <begin position="120"/>
        <end position="144"/>
    </location>
</feature>